<keyword evidence="4 10" id="KW-1003">Cell membrane</keyword>
<name>A0ABR3AFU1_9AGAR</name>
<sequence length="920" mass="100429">MSTTSLRPYLELRHYLSLTWLAYPILSLFFVAFRLQISLGSAQDSIASAKANLISSCKAAERAATSAASMPRFMALATNEQFADTVNASLNAARAALVLSLTVMEAIINFIIDLYRSTFLCFLELVIRGGLAIIIGAVKEFGDALEKVVSGLGTAIQNSINDANGVIKGAIDAINKVNPFSDIQPPQIPVPNLDDLKNFQFPNTLENSLTQLNSTLPTFNDIKQKLEDLINTPFELLKKDINETFSGISFDRSVLPVPAQNTLTFCNDLDTSVVDDVGRDLIKIAKIGVIIIIVLALILIALNCALEWYKWRCQLNNMEYTRQAWANDRTVSYTGPASQPSVTLSNHNLLMLHATTAHPLITRIVNQVSNRLNLSAVTQTRMSWYLSYIFHNPALACFLIGFFGLLSVQIQLAAIGPLQAKYAEREAAAVSDFSRTIFTSVNDSMYNQSAAYANDVNGRVDTMQTTINQGVFGWVNGTTTTINTTINEVYDDIQKAVDTVFKGTILEQPAQEFLRCLIGTKVDAIENALTFLHDNLKVDIPRMNQSALVLSQSSVDEATKPIALAAVGECVCEVFEEGKIDVFDLPWLVGFRVFVGSHLARCGFEEESWWEGYDEHYGHPVYDFLPSAATAAGDYEEKGGYGGGGLKALTPLSSRSSTPDSGHRQEPKGFFAALSGLKKSSTPAPEPEDLERKRTISGPGKLRAIGGGFKKGKREPSLVADEPVDSNPPVSMPVPEPAEQTKSSWFAFGKLLKKKDQTNPEDRRTSSLLSLNPTQPQNGEPIERSRWSSSPPASPTSPINPFSPTSPSPWVALTSPRGKTFNITAPPEPQPQPTALAPPLHHGYGYASNHFPPPPMEPSPVSRLLSANPARRSSSSGLNPFATPFDDEHRVRIQPGVNRKSIPTTVSHFGQTGWNDRGIA</sequence>
<evidence type="ECO:0000256" key="7">
    <source>
        <dbReference type="ARBA" id="ARBA00022989"/>
    </source>
</evidence>
<evidence type="ECO:0000256" key="1">
    <source>
        <dbReference type="ARBA" id="ARBA00002512"/>
    </source>
</evidence>
<feature type="compositionally biased region" description="Polar residues" evidence="11">
    <location>
        <begin position="651"/>
        <end position="660"/>
    </location>
</feature>
<feature type="compositionally biased region" description="Basic and acidic residues" evidence="11">
    <location>
        <begin position="754"/>
        <end position="765"/>
    </location>
</feature>
<keyword evidence="13" id="KW-1185">Reference proteome</keyword>
<evidence type="ECO:0000256" key="3">
    <source>
        <dbReference type="ARBA" id="ARBA00010780"/>
    </source>
</evidence>
<feature type="transmembrane region" description="Helical" evidence="10">
    <location>
        <begin position="92"/>
        <end position="112"/>
    </location>
</feature>
<feature type="region of interest" description="Disordered" evidence="11">
    <location>
        <begin position="646"/>
        <end position="920"/>
    </location>
</feature>
<keyword evidence="8 10" id="KW-0472">Membrane</keyword>
<evidence type="ECO:0000313" key="13">
    <source>
        <dbReference type="Proteomes" id="UP001437256"/>
    </source>
</evidence>
<accession>A0ABR3AFU1</accession>
<feature type="transmembrane region" description="Helical" evidence="10">
    <location>
        <begin position="12"/>
        <end position="33"/>
    </location>
</feature>
<evidence type="ECO:0000256" key="11">
    <source>
        <dbReference type="SAM" id="MobiDB-lite"/>
    </source>
</evidence>
<comment type="subcellular location">
    <subcellularLocation>
        <location evidence="2 10">Cell membrane</location>
        <topology evidence="2 10">Multi-pass membrane protein</topology>
    </subcellularLocation>
</comment>
<comment type="function">
    <text evidence="1 10">Involved in cell fusion during mating by stabilizing the plasma membrane fusion event.</text>
</comment>
<feature type="transmembrane region" description="Helical" evidence="10">
    <location>
        <begin position="287"/>
        <end position="309"/>
    </location>
</feature>
<keyword evidence="6 10" id="KW-0184">Conjugation</keyword>
<evidence type="ECO:0000313" key="12">
    <source>
        <dbReference type="EMBL" id="KAL0072256.1"/>
    </source>
</evidence>
<evidence type="ECO:0000256" key="4">
    <source>
        <dbReference type="ARBA" id="ARBA00022475"/>
    </source>
</evidence>
<evidence type="ECO:0000256" key="9">
    <source>
        <dbReference type="ARBA" id="ARBA00023180"/>
    </source>
</evidence>
<proteinExistence type="inferred from homology"/>
<evidence type="ECO:0000256" key="2">
    <source>
        <dbReference type="ARBA" id="ARBA00004651"/>
    </source>
</evidence>
<evidence type="ECO:0000256" key="10">
    <source>
        <dbReference type="RuleBase" id="RU366035"/>
    </source>
</evidence>
<dbReference type="InterPro" id="IPR026777">
    <property type="entry name" value="PRM1"/>
</dbReference>
<keyword evidence="7 10" id="KW-1133">Transmembrane helix</keyword>
<dbReference type="Proteomes" id="UP001437256">
    <property type="component" value="Unassembled WGS sequence"/>
</dbReference>
<dbReference type="PANTHER" id="PTHR31030">
    <property type="entry name" value="PLASMA MEMBRANE FUSION PROTEIN PRM1"/>
    <property type="match status" value="1"/>
</dbReference>
<dbReference type="PANTHER" id="PTHR31030:SF1">
    <property type="entry name" value="PLASMA MEMBRANE FUSION PROTEIN PRM1"/>
    <property type="match status" value="1"/>
</dbReference>
<feature type="transmembrane region" description="Helical" evidence="10">
    <location>
        <begin position="119"/>
        <end position="138"/>
    </location>
</feature>
<evidence type="ECO:0000256" key="6">
    <source>
        <dbReference type="ARBA" id="ARBA00022971"/>
    </source>
</evidence>
<dbReference type="EMBL" id="JBBXMP010000001">
    <property type="protein sequence ID" value="KAL0072256.1"/>
    <property type="molecule type" value="Genomic_DNA"/>
</dbReference>
<gene>
    <name evidence="12" type="primary">PRM1</name>
    <name evidence="12" type="ORF">AAF712_000017</name>
</gene>
<feature type="compositionally biased region" description="Polar residues" evidence="11">
    <location>
        <begin position="901"/>
        <end position="914"/>
    </location>
</feature>
<protein>
    <recommendedName>
        <fullName evidence="10">Plasma membrane fusion protein PRM1</fullName>
    </recommendedName>
</protein>
<keyword evidence="9" id="KW-0325">Glycoprotein</keyword>
<feature type="transmembrane region" description="Helical" evidence="10">
    <location>
        <begin position="385"/>
        <end position="406"/>
    </location>
</feature>
<comment type="similarity">
    <text evidence="3 10">Belongs to the PRM1 family.</text>
</comment>
<organism evidence="12 13">
    <name type="scientific">Marasmius tenuissimus</name>
    <dbReference type="NCBI Taxonomy" id="585030"/>
    <lineage>
        <taxon>Eukaryota</taxon>
        <taxon>Fungi</taxon>
        <taxon>Dikarya</taxon>
        <taxon>Basidiomycota</taxon>
        <taxon>Agaricomycotina</taxon>
        <taxon>Agaricomycetes</taxon>
        <taxon>Agaricomycetidae</taxon>
        <taxon>Agaricales</taxon>
        <taxon>Marasmiineae</taxon>
        <taxon>Marasmiaceae</taxon>
        <taxon>Marasmius</taxon>
    </lineage>
</organism>
<feature type="compositionally biased region" description="Low complexity" evidence="11">
    <location>
        <begin position="788"/>
        <end position="800"/>
    </location>
</feature>
<evidence type="ECO:0000256" key="8">
    <source>
        <dbReference type="ARBA" id="ARBA00023136"/>
    </source>
</evidence>
<keyword evidence="5 10" id="KW-0812">Transmembrane</keyword>
<reference evidence="12 13" key="1">
    <citation type="submission" date="2024-05" db="EMBL/GenBank/DDBJ databases">
        <title>A draft genome resource for the thread blight pathogen Marasmius tenuissimus strain MS-2.</title>
        <authorList>
            <person name="Yulfo-Soto G.E."/>
            <person name="Baruah I.K."/>
            <person name="Amoako-Attah I."/>
            <person name="Bukari Y."/>
            <person name="Meinhardt L.W."/>
            <person name="Bailey B.A."/>
            <person name="Cohen S.P."/>
        </authorList>
    </citation>
    <scope>NUCLEOTIDE SEQUENCE [LARGE SCALE GENOMIC DNA]</scope>
    <source>
        <strain evidence="12 13">MS-2</strain>
    </source>
</reference>
<comment type="caution">
    <text evidence="12">The sequence shown here is derived from an EMBL/GenBank/DDBJ whole genome shotgun (WGS) entry which is preliminary data.</text>
</comment>
<feature type="compositionally biased region" description="Polar residues" evidence="11">
    <location>
        <begin position="766"/>
        <end position="778"/>
    </location>
</feature>
<evidence type="ECO:0000256" key="5">
    <source>
        <dbReference type="ARBA" id="ARBA00022692"/>
    </source>
</evidence>